<gene>
    <name evidence="3 4 5" type="primary">LOC121106313</name>
</gene>
<dbReference type="KEGG" id="umr:121106313"/>
<feature type="compositionally biased region" description="Low complexity" evidence="1">
    <location>
        <begin position="32"/>
        <end position="42"/>
    </location>
</feature>
<evidence type="ECO:0000313" key="3">
    <source>
        <dbReference type="RefSeq" id="XP_040501334.1"/>
    </source>
</evidence>
<sequence length="240" mass="26069">MRGSRLQVEEEEPPTAGPTPSGFQPPELAPLSRSRSSPVSRVTHLTDREGPPTCPSATSHPAPVTGAKGLPTTKRGPKVVLSRRHRLPAEQVARCVWARSWQRRQRTREQSGVPLQPSGALQPFFPPPWLVLSPFAPLGLSCQRRPSRTGRKSCSCFSAPVVCTLGVNTEPRHPGRSAVGGGSVGRVREEVLSDHFSARKPLLAAWSRLIGAFSPQWCFFFGPHPSPKIGGYASRNKCCC</sequence>
<evidence type="ECO:0000313" key="4">
    <source>
        <dbReference type="RefSeq" id="XP_040501335.1"/>
    </source>
</evidence>
<evidence type="ECO:0000256" key="1">
    <source>
        <dbReference type="SAM" id="MobiDB-lite"/>
    </source>
</evidence>
<organism evidence="2 3">
    <name type="scientific">Ursus maritimus</name>
    <name type="common">Polar bear</name>
    <name type="synonym">Thalarctos maritimus</name>
    <dbReference type="NCBI Taxonomy" id="29073"/>
    <lineage>
        <taxon>Eukaryota</taxon>
        <taxon>Metazoa</taxon>
        <taxon>Chordata</taxon>
        <taxon>Craniata</taxon>
        <taxon>Vertebrata</taxon>
        <taxon>Euteleostomi</taxon>
        <taxon>Mammalia</taxon>
        <taxon>Eutheria</taxon>
        <taxon>Laurasiatheria</taxon>
        <taxon>Carnivora</taxon>
        <taxon>Caniformia</taxon>
        <taxon>Ursidae</taxon>
        <taxon>Ursus</taxon>
    </lineage>
</organism>
<reference evidence="3 4" key="1">
    <citation type="submission" date="2025-04" db="UniProtKB">
        <authorList>
            <consortium name="RefSeq"/>
        </authorList>
    </citation>
    <scope>IDENTIFICATION</scope>
    <source>
        <tissue evidence="3 4">Whole blood</tissue>
    </source>
</reference>
<keyword evidence="2" id="KW-1185">Reference proteome</keyword>
<evidence type="ECO:0000313" key="5">
    <source>
        <dbReference type="RefSeq" id="XP_040501336.1"/>
    </source>
</evidence>
<proteinExistence type="predicted"/>
<feature type="region of interest" description="Disordered" evidence="1">
    <location>
        <begin position="1"/>
        <end position="75"/>
    </location>
</feature>
<name>A0A8M1H568_URSMA</name>
<dbReference type="RefSeq" id="XP_040501334.1">
    <property type="nucleotide sequence ID" value="XM_040645400.1"/>
</dbReference>
<dbReference type="GeneID" id="121106313"/>
<dbReference type="AlphaFoldDB" id="A0A8M1H568"/>
<accession>A0A8M1H568</accession>
<dbReference type="RefSeq" id="XP_040501336.1">
    <property type="nucleotide sequence ID" value="XM_040645402.1"/>
</dbReference>
<dbReference type="RefSeq" id="XP_040501335.1">
    <property type="nucleotide sequence ID" value="XM_040645401.1"/>
</dbReference>
<dbReference type="OrthoDB" id="10616002at2759"/>
<evidence type="ECO:0000313" key="2">
    <source>
        <dbReference type="Proteomes" id="UP000261680"/>
    </source>
</evidence>
<protein>
    <submittedName>
        <fullName evidence="3 4">Uncharacterized protein LOC121106313 isoform X1</fullName>
    </submittedName>
</protein>
<dbReference type="Proteomes" id="UP000261680">
    <property type="component" value="Unplaced"/>
</dbReference>